<gene>
    <name evidence="2" type="ORF">SAMN05444398_11258</name>
</gene>
<accession>A0A1M7HA72</accession>
<keyword evidence="3" id="KW-1185">Reference proteome</keyword>
<dbReference type="InterPro" id="IPR036844">
    <property type="entry name" value="Hint_dom_sf"/>
</dbReference>
<organism evidence="2 3">
    <name type="scientific">Roseovarius pacificus</name>
    <dbReference type="NCBI Taxonomy" id="337701"/>
    <lineage>
        <taxon>Bacteria</taxon>
        <taxon>Pseudomonadati</taxon>
        <taxon>Pseudomonadota</taxon>
        <taxon>Alphaproteobacteria</taxon>
        <taxon>Rhodobacterales</taxon>
        <taxon>Roseobacteraceae</taxon>
        <taxon>Roseovarius</taxon>
    </lineage>
</organism>
<reference evidence="2 3" key="1">
    <citation type="submission" date="2016-11" db="EMBL/GenBank/DDBJ databases">
        <authorList>
            <person name="Jaros S."/>
            <person name="Januszkiewicz K."/>
            <person name="Wedrychowicz H."/>
        </authorList>
    </citation>
    <scope>NUCLEOTIDE SEQUENCE [LARGE SCALE GENOMIC DNA]</scope>
    <source>
        <strain evidence="2 3">DSM 29589</strain>
    </source>
</reference>
<dbReference type="SUPFAM" id="SSF51294">
    <property type="entry name" value="Hedgehog/intein (Hint) domain"/>
    <property type="match status" value="1"/>
</dbReference>
<dbReference type="EMBL" id="FRBR01000012">
    <property type="protein sequence ID" value="SHM25482.1"/>
    <property type="molecule type" value="Genomic_DNA"/>
</dbReference>
<protein>
    <submittedName>
        <fullName evidence="2">Hint domain-containing protein</fullName>
    </submittedName>
</protein>
<dbReference type="STRING" id="337701.SAMN05444398_11258"/>
<dbReference type="OrthoDB" id="6305173at2"/>
<evidence type="ECO:0000313" key="3">
    <source>
        <dbReference type="Proteomes" id="UP000183974"/>
    </source>
</evidence>
<dbReference type="Proteomes" id="UP000183974">
    <property type="component" value="Unassembled WGS sequence"/>
</dbReference>
<name>A0A1M7HA72_9RHOB</name>
<evidence type="ECO:0000259" key="1">
    <source>
        <dbReference type="Pfam" id="PF13403"/>
    </source>
</evidence>
<dbReference type="AlphaFoldDB" id="A0A1M7HA72"/>
<feature type="domain" description="Hedgehog/Intein (Hint)" evidence="1">
    <location>
        <begin position="24"/>
        <end position="165"/>
    </location>
</feature>
<proteinExistence type="predicted"/>
<dbReference type="RefSeq" id="WP_073036235.1">
    <property type="nucleotide sequence ID" value="NZ_BMLR01000008.1"/>
</dbReference>
<sequence>MSYAAAIPTPARTDRRYLTGICGEANVRTPLGPRRIEMLHPGDMIVTRDNGLQPIRMIWTRTVTAAQMRERPELAPIRLKPRAVGPMMPSRDLRIASGHRALIPGYRISGVADDQPCLMRIDGVAVASDAAFADMGADAVTFYNLVFDSHEVFSAEGLPVESYRPSPKALVQLDISTREALLEHFPNLARRRCPYPVTPHPTARARAYCVDVI</sequence>
<evidence type="ECO:0000313" key="2">
    <source>
        <dbReference type="EMBL" id="SHM25482.1"/>
    </source>
</evidence>
<dbReference type="InterPro" id="IPR028992">
    <property type="entry name" value="Hedgehog/Intein_dom"/>
</dbReference>
<dbReference type="Pfam" id="PF13403">
    <property type="entry name" value="Hint_2"/>
    <property type="match status" value="1"/>
</dbReference>